<dbReference type="STRING" id="23.BEL05_02360"/>
<protein>
    <recommendedName>
        <fullName evidence="3">DUF3549 domain-containing protein</fullName>
    </recommendedName>
</protein>
<gene>
    <name evidence="1" type="ORF">BEL05_02360</name>
</gene>
<evidence type="ECO:0008006" key="3">
    <source>
        <dbReference type="Google" id="ProtNLM"/>
    </source>
</evidence>
<dbReference type="Pfam" id="PF12069">
    <property type="entry name" value="DUF3549"/>
    <property type="match status" value="1"/>
</dbReference>
<name>A0A1E5IX38_SHECO</name>
<dbReference type="AlphaFoldDB" id="A0A1E5IX38"/>
<proteinExistence type="predicted"/>
<reference evidence="1 2" key="1">
    <citation type="submission" date="2016-07" db="EMBL/GenBank/DDBJ databases">
        <title>Whole-genome of two Shewanella species isolated from a digestive organ of sea cucumber Apostichopus japonicus Selenka 1867.</title>
        <authorList>
            <person name="Hong H.-H."/>
            <person name="Choi H."/>
            <person name="Cheon S."/>
            <person name="Oh J.-S."/>
            <person name="Lee H.-G."/>
            <person name="Park C."/>
        </authorList>
    </citation>
    <scope>NUCLEOTIDE SEQUENCE [LARGE SCALE GENOMIC DNA]</scope>
    <source>
        <strain evidence="1 2">CSB03KR</strain>
    </source>
</reference>
<dbReference type="Proteomes" id="UP000095230">
    <property type="component" value="Unassembled WGS sequence"/>
</dbReference>
<comment type="caution">
    <text evidence="1">The sequence shown here is derived from an EMBL/GenBank/DDBJ whole genome shotgun (WGS) entry which is preliminary data.</text>
</comment>
<dbReference type="InterPro" id="IPR021936">
    <property type="entry name" value="DUF3549"/>
</dbReference>
<evidence type="ECO:0000313" key="1">
    <source>
        <dbReference type="EMBL" id="OEG75121.1"/>
    </source>
</evidence>
<dbReference type="EMBL" id="MCBT01000011">
    <property type="protein sequence ID" value="OEG75121.1"/>
    <property type="molecule type" value="Genomic_DNA"/>
</dbReference>
<sequence>MTEITTLTQFLNTANTQFHVYDLGRRVQHIDMLAFAQIEQLNTPYPSPIQGHAQFAIVFWDASEQHYIWFLKLPLDERGLLSPAPRTQFIRMVLEALGSDPTKPISKEDQDRLANHPFAFKPSAEKLALFNALVRKQLGQPASPQYEFAYQYLSGQVNPQRWQDVGLQGIADICARINELDHLDQIKKSFDFAPIEVQIALCQQLEHIAIPDDVAAVLLQKLQQVQAEHRGYFLRALAAQPKQAQQAIEYLNQQEALDANMLITIAGRNWTALKQDQTRTIYLEALAKQEQHFFNQIFADIVAIPAIRTEMLMTLRDPNRSEQLSKAIGGLFKVTKA</sequence>
<dbReference type="OrthoDB" id="5597089at2"/>
<dbReference type="RefSeq" id="WP_069670341.1">
    <property type="nucleotide sequence ID" value="NZ_MCBT01000011.1"/>
</dbReference>
<organism evidence="1 2">
    <name type="scientific">Shewanella colwelliana</name>
    <name type="common">Alteromonas colwelliana</name>
    <dbReference type="NCBI Taxonomy" id="23"/>
    <lineage>
        <taxon>Bacteria</taxon>
        <taxon>Pseudomonadati</taxon>
        <taxon>Pseudomonadota</taxon>
        <taxon>Gammaproteobacteria</taxon>
        <taxon>Alteromonadales</taxon>
        <taxon>Shewanellaceae</taxon>
        <taxon>Shewanella</taxon>
    </lineage>
</organism>
<accession>A0A1E5IX38</accession>
<evidence type="ECO:0000313" key="2">
    <source>
        <dbReference type="Proteomes" id="UP000095230"/>
    </source>
</evidence>